<dbReference type="Pfam" id="PF06666">
    <property type="entry name" value="DUF1173"/>
    <property type="match status" value="1"/>
</dbReference>
<accession>A0A2S8I2X8</accession>
<dbReference type="EMBL" id="PUIQ01000079">
    <property type="protein sequence ID" value="PQP09157.1"/>
    <property type="molecule type" value="Genomic_DNA"/>
</dbReference>
<dbReference type="AlphaFoldDB" id="A0A2S8I2X8"/>
<protein>
    <recommendedName>
        <fullName evidence="4">DUF1173 domain-containing protein</fullName>
    </recommendedName>
</protein>
<feature type="region of interest" description="Disordered" evidence="1">
    <location>
        <begin position="415"/>
        <end position="438"/>
    </location>
</feature>
<organism evidence="2 3">
    <name type="scientific">Burkholderia cepacia</name>
    <name type="common">Pseudomonas cepacia</name>
    <dbReference type="NCBI Taxonomy" id="292"/>
    <lineage>
        <taxon>Bacteria</taxon>
        <taxon>Pseudomonadati</taxon>
        <taxon>Pseudomonadota</taxon>
        <taxon>Betaproteobacteria</taxon>
        <taxon>Burkholderiales</taxon>
        <taxon>Burkholderiaceae</taxon>
        <taxon>Burkholderia</taxon>
        <taxon>Burkholderia cepacia complex</taxon>
    </lineage>
</organism>
<evidence type="ECO:0008006" key="4">
    <source>
        <dbReference type="Google" id="ProtNLM"/>
    </source>
</evidence>
<name>A0A2S8I2X8_BURCE</name>
<evidence type="ECO:0000256" key="1">
    <source>
        <dbReference type="SAM" id="MobiDB-lite"/>
    </source>
</evidence>
<reference evidence="2 3" key="1">
    <citation type="submission" date="2018-02" db="EMBL/GenBank/DDBJ databases">
        <title>Draft genome sequencing of Burkholderia cepacia Y14-15.</title>
        <authorList>
            <person name="Zheng B.-X."/>
        </authorList>
    </citation>
    <scope>NUCLEOTIDE SEQUENCE [LARGE SCALE GENOMIC DNA]</scope>
    <source>
        <strain evidence="2 3">Y14-15</strain>
    </source>
</reference>
<sequence length="438" mass="49366">MMTARYELFGQTYDEDTRDLYSQLAQAYEQKVRPLCRCRDPEPGVPMYIARFDGRFLIKRMPGTAGEHKLGCDSYDYPPELSGLGDVEGSAIVEDLESGQVTLKFGFALSKGAARKMPEPSGKEPDSIKADSKKLTLRGTLHYLWEQAGLNRWSPAMAGKRSWYVVRKYLLQAAADKQAKRMNLTDMLYIPESFVLDQKDQIQQRRTEHLTHISVSESGEPHFILVIGELKEIASARFGFKLVLKHLPDYGLMLEEATHKRLKDRFEAELELWNALEGTHLMVIATASLSRTGIATVQECSLMLTTEQWIPFDDSSEHTLLQALNRRRYAKCLRYNLPSSRPLASVVLTDVERATALYVVPPSADEAYQMALDALLVDSELDAWIWKPLEGTMPALPEAATNWRKLVAAQAARAPQHEAHLPFDDEPPHAGQHGEHDA</sequence>
<proteinExistence type="predicted"/>
<evidence type="ECO:0000313" key="3">
    <source>
        <dbReference type="Proteomes" id="UP000238206"/>
    </source>
</evidence>
<gene>
    <name evidence="2" type="ORF">C5615_35305</name>
</gene>
<dbReference type="Proteomes" id="UP000238206">
    <property type="component" value="Unassembled WGS sequence"/>
</dbReference>
<dbReference type="InterPro" id="IPR009553">
    <property type="entry name" value="DUF1173"/>
</dbReference>
<comment type="caution">
    <text evidence="2">The sequence shown here is derived from an EMBL/GenBank/DDBJ whole genome shotgun (WGS) entry which is preliminary data.</text>
</comment>
<evidence type="ECO:0000313" key="2">
    <source>
        <dbReference type="EMBL" id="PQP09157.1"/>
    </source>
</evidence>